<name>A0A6C1KQX3_XANAU</name>
<feature type="region of interest" description="Disordered" evidence="1">
    <location>
        <begin position="39"/>
        <end position="59"/>
    </location>
</feature>
<organism evidence="4 5">
    <name type="scientific">Xanthobacter autotrophicus</name>
    <dbReference type="NCBI Taxonomy" id="280"/>
    <lineage>
        <taxon>Bacteria</taxon>
        <taxon>Pseudomonadati</taxon>
        <taxon>Pseudomonadota</taxon>
        <taxon>Alphaproteobacteria</taxon>
        <taxon>Hyphomicrobiales</taxon>
        <taxon>Xanthobacteraceae</taxon>
        <taxon>Xanthobacter</taxon>
    </lineage>
</organism>
<evidence type="ECO:0000256" key="2">
    <source>
        <dbReference type="SAM" id="SignalP"/>
    </source>
</evidence>
<dbReference type="InterPro" id="IPR010499">
    <property type="entry name" value="AraC_E-bd"/>
</dbReference>
<feature type="signal peptide" evidence="2">
    <location>
        <begin position="1"/>
        <end position="32"/>
    </location>
</feature>
<dbReference type="OrthoDB" id="8449526at2"/>
<dbReference type="SMART" id="SM00871">
    <property type="entry name" value="AraC_E_bind"/>
    <property type="match status" value="1"/>
</dbReference>
<gene>
    <name evidence="4" type="ORF">FBQ73_15585</name>
</gene>
<dbReference type="Pfam" id="PF06445">
    <property type="entry name" value="GyrI-like"/>
    <property type="match status" value="1"/>
</dbReference>
<dbReference type="AlphaFoldDB" id="A0A6C1KQX3"/>
<feature type="chain" id="PRO_5025505668" evidence="2">
    <location>
        <begin position="33"/>
        <end position="226"/>
    </location>
</feature>
<dbReference type="InterPro" id="IPR011256">
    <property type="entry name" value="Reg_factor_effector_dom_sf"/>
</dbReference>
<dbReference type="InterPro" id="IPR029442">
    <property type="entry name" value="GyrI-like"/>
</dbReference>
<keyword evidence="2" id="KW-0732">Signal</keyword>
<protein>
    <submittedName>
        <fullName evidence="4">GyrI-like domain-containing protein</fullName>
    </submittedName>
</protein>
<evidence type="ECO:0000259" key="3">
    <source>
        <dbReference type="SMART" id="SM00871"/>
    </source>
</evidence>
<evidence type="ECO:0000256" key="1">
    <source>
        <dbReference type="SAM" id="MobiDB-lite"/>
    </source>
</evidence>
<comment type="caution">
    <text evidence="4">The sequence shown here is derived from an EMBL/GenBank/DDBJ whole genome shotgun (WGS) entry which is preliminary data.</text>
</comment>
<evidence type="ECO:0000313" key="4">
    <source>
        <dbReference type="EMBL" id="TLX42256.1"/>
    </source>
</evidence>
<proteinExistence type="predicted"/>
<dbReference type="Gene3D" id="3.20.80.10">
    <property type="entry name" value="Regulatory factor, effector binding domain"/>
    <property type="match status" value="1"/>
</dbReference>
<feature type="domain" description="AraC effector-binding" evidence="3">
    <location>
        <begin position="75"/>
        <end position="226"/>
    </location>
</feature>
<evidence type="ECO:0000313" key="5">
    <source>
        <dbReference type="Proteomes" id="UP000305131"/>
    </source>
</evidence>
<dbReference type="EMBL" id="VAUP01000031">
    <property type="protein sequence ID" value="TLX42256.1"/>
    <property type="molecule type" value="Genomic_DNA"/>
</dbReference>
<reference evidence="4 5" key="1">
    <citation type="submission" date="2019-05" db="EMBL/GenBank/DDBJ databases">
        <authorList>
            <person name="Zhou X."/>
        </authorList>
    </citation>
    <scope>NUCLEOTIDE SEQUENCE [LARGE SCALE GENOMIC DNA]</scope>
    <source>
        <strain evidence="4 5">DSM 432</strain>
    </source>
</reference>
<dbReference type="SUPFAM" id="SSF55136">
    <property type="entry name" value="Probable bacterial effector-binding domain"/>
    <property type="match status" value="1"/>
</dbReference>
<sequence>MAGLRWVSLDRMRRAASGALLSAVLSALPALATLPAAAQGQPPAAQGGGGALTPPPVVDPKKVETTPVAPAARTFAPQEVTLSPVPVLTLAGSATWEEAFEKLVASVKQADAELKRLGLARAGDTFIVYTSSDDLSFEYEIQVPFSGTTIQKPGDGMKLGGSHAGKVLKFTHTGSFSDMDNTYEQIANYLDEKNVEQNDMYIEQYRTDIVTGSPEALTIDILVPVP</sequence>
<accession>A0A6C1KQX3</accession>
<dbReference type="Proteomes" id="UP000305131">
    <property type="component" value="Unassembled WGS sequence"/>
</dbReference>